<dbReference type="SUPFAM" id="SSF56601">
    <property type="entry name" value="beta-lactamase/transpeptidase-like"/>
    <property type="match status" value="1"/>
</dbReference>
<evidence type="ECO:0000256" key="6">
    <source>
        <dbReference type="ARBA" id="ARBA00023316"/>
    </source>
</evidence>
<reference evidence="10 11" key="1">
    <citation type="submission" date="2021-03" db="EMBL/GenBank/DDBJ databases">
        <title>Whole genome sequence of Metabacillus bambusae BG109.</title>
        <authorList>
            <person name="Jeong J.W."/>
        </authorList>
    </citation>
    <scope>NUCLEOTIDE SEQUENCE [LARGE SCALE GENOMIC DNA]</scope>
    <source>
        <strain evidence="10 11">BG109</strain>
    </source>
</reference>
<dbReference type="Gene3D" id="3.40.710.10">
    <property type="entry name" value="DD-peptidase/beta-lactamase superfamily"/>
    <property type="match status" value="1"/>
</dbReference>
<keyword evidence="11" id="KW-1185">Reference proteome</keyword>
<dbReference type="PRINTS" id="PR00725">
    <property type="entry name" value="DADACBPTASE1"/>
</dbReference>
<sequence length="393" mass="43812">MKKNIYSSIFLITLCFFLFPNMISASNENVELQLNSEAAILIDAQSGQVIYEKNSKVKLSPASITKIATAIYAIENGNLDDLVTVSENARNVDGTVVYLEVGEQVPLLKLVQGLLINSGNDAGVAIAEHLSGSVDEFIIDFNQYLQEQIGVENTYFTNPHGLYDPEHLTTAEDMAKITQYAIDNEIFRDIFKTKELPWDGETWDTTLVNHHVMVRDESYEGITGGKNGFVTESGFTLVTTAERENLSLIAVTLKSKSDDQTYADTSALLDYGFQHFETDKIITNEQFKDNQGNIFVTNQDIAFTKKIGESVETEISPSGELVIEGEDGRALQRQNLVKLKSKENDEQMKSKVVASPIAGDEMKAETHLRFIVPLALVITFFISGIFFIHVRRI</sequence>
<comment type="caution">
    <text evidence="10">The sequence shown here is derived from an EMBL/GenBank/DDBJ whole genome shotgun (WGS) entry which is preliminary data.</text>
</comment>
<keyword evidence="10" id="KW-0645">Protease</keyword>
<dbReference type="Proteomes" id="UP000663981">
    <property type="component" value="Unassembled WGS sequence"/>
</dbReference>
<keyword evidence="10" id="KW-0121">Carboxypeptidase</keyword>
<keyword evidence="8" id="KW-0472">Membrane</keyword>
<dbReference type="PANTHER" id="PTHR21581:SF33">
    <property type="entry name" value="D-ALANYL-D-ALANINE CARBOXYPEPTIDASE DACB"/>
    <property type="match status" value="1"/>
</dbReference>
<gene>
    <name evidence="10" type="ORF">I7822_04315</name>
</gene>
<keyword evidence="4" id="KW-0133">Cell shape</keyword>
<evidence type="ECO:0000259" key="9">
    <source>
        <dbReference type="Pfam" id="PF00768"/>
    </source>
</evidence>
<evidence type="ECO:0000256" key="4">
    <source>
        <dbReference type="ARBA" id="ARBA00022960"/>
    </source>
</evidence>
<comment type="similarity">
    <text evidence="1 7">Belongs to the peptidase S11 family.</text>
</comment>
<keyword evidence="8" id="KW-0812">Transmembrane</keyword>
<dbReference type="EMBL" id="JAGDEL010000002">
    <property type="protein sequence ID" value="MBO1510917.1"/>
    <property type="molecule type" value="Genomic_DNA"/>
</dbReference>
<keyword evidence="5" id="KW-0573">Peptidoglycan synthesis</keyword>
<name>A0ABS3MY16_9BACI</name>
<evidence type="ECO:0000256" key="3">
    <source>
        <dbReference type="ARBA" id="ARBA00022801"/>
    </source>
</evidence>
<evidence type="ECO:0000256" key="7">
    <source>
        <dbReference type="RuleBase" id="RU004016"/>
    </source>
</evidence>
<proteinExistence type="inferred from homology"/>
<dbReference type="Pfam" id="PF00768">
    <property type="entry name" value="Peptidase_S11"/>
    <property type="match status" value="1"/>
</dbReference>
<evidence type="ECO:0000256" key="5">
    <source>
        <dbReference type="ARBA" id="ARBA00022984"/>
    </source>
</evidence>
<evidence type="ECO:0000256" key="2">
    <source>
        <dbReference type="ARBA" id="ARBA00022729"/>
    </source>
</evidence>
<accession>A0ABS3MY16</accession>
<feature type="domain" description="Peptidase S11 D-alanyl-D-alanine carboxypeptidase A N-terminal" evidence="9">
    <location>
        <begin position="31"/>
        <end position="256"/>
    </location>
</feature>
<keyword evidence="8" id="KW-1133">Transmembrane helix</keyword>
<evidence type="ECO:0000313" key="11">
    <source>
        <dbReference type="Proteomes" id="UP000663981"/>
    </source>
</evidence>
<keyword evidence="2" id="KW-0732">Signal</keyword>
<evidence type="ECO:0000256" key="1">
    <source>
        <dbReference type="ARBA" id="ARBA00007164"/>
    </source>
</evidence>
<organism evidence="10 11">
    <name type="scientific">Metabacillus bambusae</name>
    <dbReference type="NCBI Taxonomy" id="2795218"/>
    <lineage>
        <taxon>Bacteria</taxon>
        <taxon>Bacillati</taxon>
        <taxon>Bacillota</taxon>
        <taxon>Bacilli</taxon>
        <taxon>Bacillales</taxon>
        <taxon>Bacillaceae</taxon>
        <taxon>Metabacillus</taxon>
    </lineage>
</organism>
<dbReference type="InterPro" id="IPR012338">
    <property type="entry name" value="Beta-lactam/transpept-like"/>
</dbReference>
<protein>
    <submittedName>
        <fullName evidence="10">D-alanyl-D-alanine carboxypeptidase</fullName>
    </submittedName>
</protein>
<feature type="transmembrane region" description="Helical" evidence="8">
    <location>
        <begin position="370"/>
        <end position="390"/>
    </location>
</feature>
<evidence type="ECO:0000313" key="10">
    <source>
        <dbReference type="EMBL" id="MBO1510917.1"/>
    </source>
</evidence>
<dbReference type="InterPro" id="IPR018044">
    <property type="entry name" value="Peptidase_S11"/>
</dbReference>
<dbReference type="GO" id="GO:0004180">
    <property type="term" value="F:carboxypeptidase activity"/>
    <property type="evidence" value="ECO:0007669"/>
    <property type="project" value="UniProtKB-KW"/>
</dbReference>
<keyword evidence="3" id="KW-0378">Hydrolase</keyword>
<dbReference type="PANTHER" id="PTHR21581">
    <property type="entry name" value="D-ALANYL-D-ALANINE CARBOXYPEPTIDASE"/>
    <property type="match status" value="1"/>
</dbReference>
<evidence type="ECO:0000256" key="8">
    <source>
        <dbReference type="SAM" id="Phobius"/>
    </source>
</evidence>
<dbReference type="RefSeq" id="WP_207975528.1">
    <property type="nucleotide sequence ID" value="NZ_JAGDEL010000002.1"/>
</dbReference>
<keyword evidence="6" id="KW-0961">Cell wall biogenesis/degradation</keyword>
<dbReference type="InterPro" id="IPR001967">
    <property type="entry name" value="Peptidase_S11_N"/>
</dbReference>